<name>A0A1J5QHP2_9ZZZZ</name>
<evidence type="ECO:0000313" key="1">
    <source>
        <dbReference type="EMBL" id="OIQ75509.1"/>
    </source>
</evidence>
<proteinExistence type="predicted"/>
<protein>
    <submittedName>
        <fullName evidence="1">Uncharacterized protein</fullName>
    </submittedName>
</protein>
<accession>A0A1J5QHP2</accession>
<organism evidence="1">
    <name type="scientific">mine drainage metagenome</name>
    <dbReference type="NCBI Taxonomy" id="410659"/>
    <lineage>
        <taxon>unclassified sequences</taxon>
        <taxon>metagenomes</taxon>
        <taxon>ecological metagenomes</taxon>
    </lineage>
</organism>
<dbReference type="EMBL" id="MLJW01002143">
    <property type="protein sequence ID" value="OIQ75509.1"/>
    <property type="molecule type" value="Genomic_DNA"/>
</dbReference>
<sequence>MAPHSSNLDRIIGLGPAFSPTGDIDADMRAVKAFYAPFEDKRVHRH</sequence>
<dbReference type="AlphaFoldDB" id="A0A1J5QHP2"/>
<reference evidence="1" key="1">
    <citation type="submission" date="2016-10" db="EMBL/GenBank/DDBJ databases">
        <title>Sequence of Gallionella enrichment culture.</title>
        <authorList>
            <person name="Poehlein A."/>
            <person name="Muehling M."/>
            <person name="Daniel R."/>
        </authorList>
    </citation>
    <scope>NUCLEOTIDE SEQUENCE</scope>
</reference>
<comment type="caution">
    <text evidence="1">The sequence shown here is derived from an EMBL/GenBank/DDBJ whole genome shotgun (WGS) entry which is preliminary data.</text>
</comment>
<gene>
    <name evidence="1" type="ORF">GALL_428210</name>
</gene>